<reference evidence="1" key="2">
    <citation type="journal article" date="2015" name="Data Brief">
        <title>Shoot transcriptome of the giant reed, Arundo donax.</title>
        <authorList>
            <person name="Barrero R.A."/>
            <person name="Guerrero F.D."/>
            <person name="Moolhuijzen P."/>
            <person name="Goolsby J.A."/>
            <person name="Tidwell J."/>
            <person name="Bellgard S.E."/>
            <person name="Bellgard M.I."/>
        </authorList>
    </citation>
    <scope>NUCLEOTIDE SEQUENCE</scope>
    <source>
        <tissue evidence="1">Shoot tissue taken approximately 20 cm above the soil surface</tissue>
    </source>
</reference>
<sequence>MSIWLQDSEGKGWVIPLFQTANLVPFHRNVNSCTFSLIFP</sequence>
<dbReference type="AlphaFoldDB" id="A0A0A9AGH2"/>
<evidence type="ECO:0000313" key="1">
    <source>
        <dbReference type="EMBL" id="JAD46182.1"/>
    </source>
</evidence>
<protein>
    <submittedName>
        <fullName evidence="1">Uncharacterized protein</fullName>
    </submittedName>
</protein>
<proteinExistence type="predicted"/>
<name>A0A0A9AGH2_ARUDO</name>
<reference evidence="1" key="1">
    <citation type="submission" date="2014-09" db="EMBL/GenBank/DDBJ databases">
        <authorList>
            <person name="Magalhaes I.L.F."/>
            <person name="Oliveira U."/>
            <person name="Santos F.R."/>
            <person name="Vidigal T.H.D.A."/>
            <person name="Brescovit A.D."/>
            <person name="Santos A.J."/>
        </authorList>
    </citation>
    <scope>NUCLEOTIDE SEQUENCE</scope>
    <source>
        <tissue evidence="1">Shoot tissue taken approximately 20 cm above the soil surface</tissue>
    </source>
</reference>
<accession>A0A0A9AGH2</accession>
<dbReference type="EMBL" id="GBRH01251713">
    <property type="protein sequence ID" value="JAD46182.1"/>
    <property type="molecule type" value="Transcribed_RNA"/>
</dbReference>
<organism evidence="1">
    <name type="scientific">Arundo donax</name>
    <name type="common">Giant reed</name>
    <name type="synonym">Donax arundinaceus</name>
    <dbReference type="NCBI Taxonomy" id="35708"/>
    <lineage>
        <taxon>Eukaryota</taxon>
        <taxon>Viridiplantae</taxon>
        <taxon>Streptophyta</taxon>
        <taxon>Embryophyta</taxon>
        <taxon>Tracheophyta</taxon>
        <taxon>Spermatophyta</taxon>
        <taxon>Magnoliopsida</taxon>
        <taxon>Liliopsida</taxon>
        <taxon>Poales</taxon>
        <taxon>Poaceae</taxon>
        <taxon>PACMAD clade</taxon>
        <taxon>Arundinoideae</taxon>
        <taxon>Arundineae</taxon>
        <taxon>Arundo</taxon>
    </lineage>
</organism>